<protein>
    <recommendedName>
        <fullName evidence="4">SMP domain-containing protein</fullName>
    </recommendedName>
</protein>
<evidence type="ECO:0008006" key="4">
    <source>
        <dbReference type="Google" id="ProtNLM"/>
    </source>
</evidence>
<evidence type="ECO:0000313" key="3">
    <source>
        <dbReference type="Proteomes" id="UP000288859"/>
    </source>
</evidence>
<accession>A0A438MVX3</accession>
<proteinExistence type="predicted"/>
<evidence type="ECO:0000256" key="1">
    <source>
        <dbReference type="SAM" id="MobiDB-lite"/>
    </source>
</evidence>
<comment type="caution">
    <text evidence="2">The sequence shown here is derived from an EMBL/GenBank/DDBJ whole genome shotgun (WGS) entry which is preliminary data.</text>
</comment>
<feature type="region of interest" description="Disordered" evidence="1">
    <location>
        <begin position="86"/>
        <end position="114"/>
    </location>
</feature>
<dbReference type="OrthoDB" id="3359339at2759"/>
<organism evidence="2 3">
    <name type="scientific">Exophiala mesophila</name>
    <name type="common">Black yeast-like fungus</name>
    <dbReference type="NCBI Taxonomy" id="212818"/>
    <lineage>
        <taxon>Eukaryota</taxon>
        <taxon>Fungi</taxon>
        <taxon>Dikarya</taxon>
        <taxon>Ascomycota</taxon>
        <taxon>Pezizomycotina</taxon>
        <taxon>Eurotiomycetes</taxon>
        <taxon>Chaetothyriomycetidae</taxon>
        <taxon>Chaetothyriales</taxon>
        <taxon>Herpotrichiellaceae</taxon>
        <taxon>Exophiala</taxon>
    </lineage>
</organism>
<dbReference type="EMBL" id="NAJM01000043">
    <property type="protein sequence ID" value="RVX67914.1"/>
    <property type="molecule type" value="Genomic_DNA"/>
</dbReference>
<name>A0A438MVX3_EXOME</name>
<gene>
    <name evidence="2" type="ORF">B0A52_08519</name>
</gene>
<evidence type="ECO:0000313" key="2">
    <source>
        <dbReference type="EMBL" id="RVX67914.1"/>
    </source>
</evidence>
<dbReference type="Proteomes" id="UP000288859">
    <property type="component" value="Unassembled WGS sequence"/>
</dbReference>
<dbReference type="AlphaFoldDB" id="A0A438MVX3"/>
<reference evidence="2 3" key="1">
    <citation type="submission" date="2017-03" db="EMBL/GenBank/DDBJ databases">
        <title>Genomes of endolithic fungi from Antarctica.</title>
        <authorList>
            <person name="Coleine C."/>
            <person name="Masonjones S."/>
            <person name="Stajich J.E."/>
        </authorList>
    </citation>
    <scope>NUCLEOTIDE SEQUENCE [LARGE SCALE GENOMIC DNA]</scope>
    <source>
        <strain evidence="2 3">CCFEE 6314</strain>
    </source>
</reference>
<sequence length="114" mass="12123">MVQELVDEVLEHSTILNALARAPQALLRSASPNKPVHISEQYKGQDLLVIAKQTEPDLDSNAAKQGVQESTSSALNLAAEESGIDQNVAGKFPDSTAEYGSKLSGAVNNREIPP</sequence>